<accession>A0AB74UMI3</accession>
<dbReference type="SUPFAM" id="SSF48452">
    <property type="entry name" value="TPR-like"/>
    <property type="match status" value="1"/>
</dbReference>
<dbReference type="InterPro" id="IPR010323">
    <property type="entry name" value="DUF924"/>
</dbReference>
<name>A0AB74UMI3_9GAMM</name>
<protein>
    <submittedName>
        <fullName evidence="1">DUF924 family protein</fullName>
    </submittedName>
</protein>
<dbReference type="Gene3D" id="1.25.40.10">
    <property type="entry name" value="Tetratricopeptide repeat domain"/>
    <property type="match status" value="1"/>
</dbReference>
<sequence length="191" mass="21515">MAVQPRDVLDFWFDLAHAAHWFAKDTAFDEQIRRRFAVAADDAAQGRLDAWASNPADWLALLILLDQFPRNLHRGDARAWAADVKAQRIALSGLAGGFDQALPPLQRVFAYLPLEHAEDMGLQQRAVTLFEALHAQAPVAERARFAEFLDYARRHREVIARFGRFPHRNAVLGRDSTAAEREYLAQPGAGF</sequence>
<dbReference type="EMBL" id="CP170721">
    <property type="protein sequence ID" value="XIA17778.1"/>
    <property type="molecule type" value="Genomic_DNA"/>
</dbReference>
<dbReference type="AlphaFoldDB" id="A0AB74UMI3"/>
<dbReference type="Pfam" id="PF06041">
    <property type="entry name" value="DUF924"/>
    <property type="match status" value="1"/>
</dbReference>
<gene>
    <name evidence="1" type="ORF">ACFYG5_14595</name>
</gene>
<evidence type="ECO:0000313" key="1">
    <source>
        <dbReference type="EMBL" id="XIA17778.1"/>
    </source>
</evidence>
<proteinExistence type="predicted"/>
<dbReference type="Gene3D" id="1.20.58.320">
    <property type="entry name" value="TPR-like"/>
    <property type="match status" value="1"/>
</dbReference>
<reference evidence="1" key="1">
    <citation type="submission" date="2024-10" db="EMBL/GenBank/DDBJ databases">
        <authorList>
            <person name="Lesea H.P."/>
            <person name="Kuehl J.V."/>
            <person name="Chandonia J.-M."/>
        </authorList>
    </citation>
    <scope>NUCLEOTIDE SEQUENCE</scope>
    <source>
        <strain evidence="1">FW102-FHT14D07</strain>
    </source>
</reference>
<dbReference type="InterPro" id="IPR011990">
    <property type="entry name" value="TPR-like_helical_dom_sf"/>
</dbReference>
<dbReference type="RefSeq" id="WP_395121110.1">
    <property type="nucleotide sequence ID" value="NZ_CP170721.1"/>
</dbReference>
<organism evidence="1">
    <name type="scientific">Rhodanobacter sp. FW102-FHT14D07</name>
    <dbReference type="NCBI Taxonomy" id="3351462"/>
    <lineage>
        <taxon>Bacteria</taxon>
        <taxon>Pseudomonadati</taxon>
        <taxon>Pseudomonadota</taxon>
        <taxon>Gammaproteobacteria</taxon>
        <taxon>Lysobacterales</taxon>
        <taxon>Rhodanobacteraceae</taxon>
        <taxon>Rhodanobacter</taxon>
    </lineage>
</organism>